<dbReference type="EC" id="2.7.11.1" evidence="1"/>
<organism evidence="8">
    <name type="scientific">Mytilinidion resinicola</name>
    <dbReference type="NCBI Taxonomy" id="574789"/>
    <lineage>
        <taxon>Eukaryota</taxon>
        <taxon>Fungi</taxon>
        <taxon>Dikarya</taxon>
        <taxon>Ascomycota</taxon>
        <taxon>Pezizomycotina</taxon>
        <taxon>Dothideomycetes</taxon>
        <taxon>Pleosporomycetidae</taxon>
        <taxon>Mytilinidiales</taxon>
        <taxon>Mytilinidiaceae</taxon>
        <taxon>Mytilinidion</taxon>
    </lineage>
</organism>
<dbReference type="InterPro" id="IPR011009">
    <property type="entry name" value="Kinase-like_dom_sf"/>
</dbReference>
<reference evidence="10" key="3">
    <citation type="submission" date="2025-04" db="UniProtKB">
        <authorList>
            <consortium name="RefSeq"/>
        </authorList>
    </citation>
    <scope>IDENTIFICATION</scope>
    <source>
        <strain evidence="10">CBS 304.34</strain>
    </source>
</reference>
<reference evidence="8 10" key="1">
    <citation type="journal article" date="2020" name="Stud. Mycol.">
        <title>101 Dothideomycetes genomes: a test case for predicting lifestyles and emergence of pathogens.</title>
        <authorList>
            <person name="Haridas S."/>
            <person name="Albert R."/>
            <person name="Binder M."/>
            <person name="Bloem J."/>
            <person name="Labutti K."/>
            <person name="Salamov A."/>
            <person name="Andreopoulos B."/>
            <person name="Baker S."/>
            <person name="Barry K."/>
            <person name="Bills G."/>
            <person name="Bluhm B."/>
            <person name="Cannon C."/>
            <person name="Castanera R."/>
            <person name="Culley D."/>
            <person name="Daum C."/>
            <person name="Ezra D."/>
            <person name="Gonzalez J."/>
            <person name="Henrissat B."/>
            <person name="Kuo A."/>
            <person name="Liang C."/>
            <person name="Lipzen A."/>
            <person name="Lutzoni F."/>
            <person name="Magnuson J."/>
            <person name="Mondo S."/>
            <person name="Nolan M."/>
            <person name="Ohm R."/>
            <person name="Pangilinan J."/>
            <person name="Park H.-J."/>
            <person name="Ramirez L."/>
            <person name="Alfaro M."/>
            <person name="Sun H."/>
            <person name="Tritt A."/>
            <person name="Yoshinaga Y."/>
            <person name="Zwiers L.-H."/>
            <person name="Turgeon B."/>
            <person name="Goodwin S."/>
            <person name="Spatafora J."/>
            <person name="Crous P."/>
            <person name="Grigoriev I."/>
        </authorList>
    </citation>
    <scope>NUCLEOTIDE SEQUENCE</scope>
    <source>
        <strain evidence="8 10">CBS 304.34</strain>
    </source>
</reference>
<feature type="domain" description="Protein kinase" evidence="7">
    <location>
        <begin position="40"/>
        <end position="312"/>
    </location>
</feature>
<gene>
    <name evidence="8 10" type="ORF">BDZ99DRAFT_458197</name>
</gene>
<feature type="compositionally biased region" description="Basic residues" evidence="6">
    <location>
        <begin position="16"/>
        <end position="29"/>
    </location>
</feature>
<dbReference type="PANTHER" id="PTHR43671:SF13">
    <property type="entry name" value="SERINE_THREONINE-PROTEIN KINASE NEK2"/>
    <property type="match status" value="1"/>
</dbReference>
<accession>A0A6A6Z6M4</accession>
<evidence type="ECO:0000259" key="7">
    <source>
        <dbReference type="PROSITE" id="PS50011"/>
    </source>
</evidence>
<dbReference type="GO" id="GO:0005524">
    <property type="term" value="F:ATP binding"/>
    <property type="evidence" value="ECO:0007669"/>
    <property type="project" value="UniProtKB-KW"/>
</dbReference>
<keyword evidence="2" id="KW-0808">Transferase</keyword>
<keyword evidence="4 8" id="KW-0418">Kinase</keyword>
<dbReference type="Proteomes" id="UP000504636">
    <property type="component" value="Unplaced"/>
</dbReference>
<dbReference type="GO" id="GO:0004674">
    <property type="term" value="F:protein serine/threonine kinase activity"/>
    <property type="evidence" value="ECO:0007669"/>
    <property type="project" value="UniProtKB-EC"/>
</dbReference>
<dbReference type="InterPro" id="IPR008271">
    <property type="entry name" value="Ser/Thr_kinase_AS"/>
</dbReference>
<evidence type="ECO:0000313" key="10">
    <source>
        <dbReference type="RefSeq" id="XP_033583287.1"/>
    </source>
</evidence>
<dbReference type="AlphaFoldDB" id="A0A6A6Z6M4"/>
<protein>
    <recommendedName>
        <fullName evidence="1">non-specific serine/threonine protein kinase</fullName>
        <ecNumber evidence="1">2.7.11.1</ecNumber>
    </recommendedName>
</protein>
<evidence type="ECO:0000256" key="2">
    <source>
        <dbReference type="ARBA" id="ARBA00022679"/>
    </source>
</evidence>
<evidence type="ECO:0000256" key="1">
    <source>
        <dbReference type="ARBA" id="ARBA00012513"/>
    </source>
</evidence>
<evidence type="ECO:0000256" key="4">
    <source>
        <dbReference type="ARBA" id="ARBA00022777"/>
    </source>
</evidence>
<dbReference type="PROSITE" id="PS50011">
    <property type="entry name" value="PROTEIN_KINASE_DOM"/>
    <property type="match status" value="1"/>
</dbReference>
<evidence type="ECO:0000313" key="8">
    <source>
        <dbReference type="EMBL" id="KAF2816323.1"/>
    </source>
</evidence>
<dbReference type="PANTHER" id="PTHR43671">
    <property type="entry name" value="SERINE/THREONINE-PROTEIN KINASE NEK"/>
    <property type="match status" value="1"/>
</dbReference>
<feature type="region of interest" description="Disordered" evidence="6">
    <location>
        <begin position="10"/>
        <end position="31"/>
    </location>
</feature>
<keyword evidence="5" id="KW-0067">ATP-binding</keyword>
<dbReference type="Gene3D" id="1.10.510.10">
    <property type="entry name" value="Transferase(Phosphotransferase) domain 1"/>
    <property type="match status" value="1"/>
</dbReference>
<dbReference type="Pfam" id="PF00069">
    <property type="entry name" value="Pkinase"/>
    <property type="match status" value="1"/>
</dbReference>
<name>A0A6A6Z6M4_9PEZI</name>
<proteinExistence type="predicted"/>
<dbReference type="InterPro" id="IPR000719">
    <property type="entry name" value="Prot_kinase_dom"/>
</dbReference>
<dbReference type="PROSITE" id="PS00108">
    <property type="entry name" value="PROTEIN_KINASE_ST"/>
    <property type="match status" value="1"/>
</dbReference>
<dbReference type="InterPro" id="IPR050660">
    <property type="entry name" value="NEK_Ser/Thr_kinase"/>
</dbReference>
<dbReference type="EMBL" id="MU003693">
    <property type="protein sequence ID" value="KAF2816323.1"/>
    <property type="molecule type" value="Genomic_DNA"/>
</dbReference>
<dbReference type="OrthoDB" id="3920378at2759"/>
<reference evidence="10" key="2">
    <citation type="submission" date="2020-04" db="EMBL/GenBank/DDBJ databases">
        <authorList>
            <consortium name="NCBI Genome Project"/>
        </authorList>
    </citation>
    <scope>NUCLEOTIDE SEQUENCE</scope>
    <source>
        <strain evidence="10">CBS 304.34</strain>
    </source>
</reference>
<keyword evidence="9" id="KW-1185">Reference proteome</keyword>
<evidence type="ECO:0000256" key="3">
    <source>
        <dbReference type="ARBA" id="ARBA00022741"/>
    </source>
</evidence>
<dbReference type="RefSeq" id="XP_033583287.1">
    <property type="nucleotide sequence ID" value="XM_033718861.1"/>
</dbReference>
<dbReference type="GeneID" id="54459754"/>
<dbReference type="SMART" id="SM00220">
    <property type="entry name" value="S_TKc"/>
    <property type="match status" value="1"/>
</dbReference>
<sequence length="326" mass="36854">MSRHVRFDLGDMLRGGGHHGHSHKKQAPKHVKEDSHFTFVKALSKQAGGDTGALNGGIFIVRSKGSGALCVEKRFTREDVKGLHAKREVNYLRKLRGHPNISHLKAYELDPGEVPRMVMTYYELGALDTLIDRYKRKDQFLPEGFLWRVFLDIAKALRFCVYGIRQEGDKADPEWDTILHRDIKPGNIFLTSSGSLYPRSVLGDFGCGISESDITTALARDERVSRQARAFAPPESPDYDRRSDVYQLGLVMHCLSRLLRVPDHTVRSAPIKSIHGELLGQVVGACLRRNTSERESTFFLPGVVEKKTKEYLENHEPKTLATWAFN</sequence>
<evidence type="ECO:0000256" key="6">
    <source>
        <dbReference type="SAM" id="MobiDB-lite"/>
    </source>
</evidence>
<evidence type="ECO:0000313" key="9">
    <source>
        <dbReference type="Proteomes" id="UP000504636"/>
    </source>
</evidence>
<keyword evidence="3" id="KW-0547">Nucleotide-binding</keyword>
<dbReference type="SUPFAM" id="SSF56112">
    <property type="entry name" value="Protein kinase-like (PK-like)"/>
    <property type="match status" value="1"/>
</dbReference>
<evidence type="ECO:0000256" key="5">
    <source>
        <dbReference type="ARBA" id="ARBA00022840"/>
    </source>
</evidence>